<dbReference type="Pfam" id="PF25571">
    <property type="entry name" value="TPR_CCP1_N"/>
    <property type="match status" value="1"/>
</dbReference>
<dbReference type="GO" id="GO:0004181">
    <property type="term" value="F:metallocarboxypeptidase activity"/>
    <property type="evidence" value="ECO:0007669"/>
    <property type="project" value="InterPro"/>
</dbReference>
<feature type="compositionally biased region" description="Low complexity" evidence="6">
    <location>
        <begin position="361"/>
        <end position="375"/>
    </location>
</feature>
<comment type="similarity">
    <text evidence="2 5">Belongs to the peptidase M14 family.</text>
</comment>
<reference evidence="8 9" key="1">
    <citation type="journal article" date="2022" name="Nat. Ecol. Evol.">
        <title>A masculinizing supergene underlies an exaggerated male reproductive morph in a spider.</title>
        <authorList>
            <person name="Hendrickx F."/>
            <person name="De Corte Z."/>
            <person name="Sonet G."/>
            <person name="Van Belleghem S.M."/>
            <person name="Kostlbacher S."/>
            <person name="Vangestel C."/>
        </authorList>
    </citation>
    <scope>NUCLEOTIDE SEQUENCE [LARGE SCALE GENOMIC DNA]</scope>
    <source>
        <strain evidence="8">W744_W776</strain>
    </source>
</reference>
<feature type="compositionally biased region" description="Acidic residues" evidence="6">
    <location>
        <begin position="1115"/>
        <end position="1124"/>
    </location>
</feature>
<sequence>MEKDVKPSEDPLSVVNKCIESLEKLVNLKTSADRNLYVGSIEKLQLAVCTEDSAMKHFVSSYEGGIPLLVAILEKSQDQHIRYFAILIIEKMLFLKSGGNEHAQSFVLHGAVDHLLKLIVKCQMSWGEDFVGSLYNVTAKIGDEDKKFAVKARFLGVLPIIVSHIRVYAKRHKVLNTIMKLLKKIMASSVNATKLCKDGLPRELIHFLEEPKKMTIIPVLEAISEATRTRHAARQFVKEDVILRILHIIFNYNAAGCSRFNSSICKTGLKILVHLTQIKIGREKLLSAGTIPSLLTWCRTLLEIPGNRFNTLVCLVSTVVQRCLPARPLPVRKLSNPVSFALSESGCHNESDSSEGRNDDTLSLASSTLSSADSGTDSEEEQRAFDLVDIHYGETLEHFCVFFDELYEPQFVKPHFTSNEEIQSNDFKEDFYENLAPSPTIELKDLRLNSYIPKIIPRQPNVPALRKDIQRKLRKTTNETVQAKDRHTRSASLTSIQSCGQSMSAKIARKVDLSDSICDLNSYPSTQTSSDKICHFSPSERLPLMQSAREENKNQRFIENVSLADVYCRQSVSTIAVAPFVKLAYPDIVNCPSDQNFESQLLKPDPFLIRHKVYKNSEDMAQSDNFYNEIYNLDSLLNDSVSNLGPLCNNDHQRIYFDQNSDHLQFEARFESGNLRKVIWKGGLEYDLILNPDINSKTHIQWFYFEVSGMQVDTPYTFNIINMEKSTSQFNEGMCPVMFSVRDHVEKQQGWQRVGSSICYFRNHYTQDSSTNSILRNKPYYTLSFTVTFKNHNDVCYLAYHYPYTFTTLQTHLYCWANSYDTTSIYFKKDELCKTLSGNSVPLLTITAKPLDSSRPYIFLTARVHPGESNSSWVMKGTLDFLLSNKAQRLRDMYVFKIVPMLNPDGVINGCHRCSLSAQDLNRQWITPNSRLHPTIYHTKSLLHFLASKNKKPLVFCDYHGHSRRSNAFFFGCNPEQSWWPNDETKPDSQSFKVLPLLMNEITPTFSLDDCEFTVERCRESTGRVTVWRQFNVQLSYTLECSYGGCSQGKYNGYHLGIPQLEDTGRKLCYCFGKLLLDPQIDKIWSTIPIDVTLFPVTSHDKSTRPKFSTSSSTDSDDDFEDGQEVDHNV</sequence>
<dbReference type="Proteomes" id="UP000827092">
    <property type="component" value="Unassembled WGS sequence"/>
</dbReference>
<comment type="cofactor">
    <cofactor evidence="1">
        <name>Zn(2+)</name>
        <dbReference type="ChEBI" id="CHEBI:29105"/>
    </cofactor>
</comment>
<dbReference type="InterPro" id="IPR000834">
    <property type="entry name" value="Peptidase_M14"/>
</dbReference>
<dbReference type="Gene3D" id="2.60.40.3120">
    <property type="match status" value="1"/>
</dbReference>
<dbReference type="GO" id="GO:0006508">
    <property type="term" value="P:proteolysis"/>
    <property type="evidence" value="ECO:0007669"/>
    <property type="project" value="InterPro"/>
</dbReference>
<comment type="caution">
    <text evidence="8">The sequence shown here is derived from an EMBL/GenBank/DDBJ whole genome shotgun (WGS) entry which is preliminary data.</text>
</comment>
<gene>
    <name evidence="8" type="ORF">JTE90_011338</name>
</gene>
<evidence type="ECO:0000256" key="3">
    <source>
        <dbReference type="ARBA" id="ARBA00024524"/>
    </source>
</evidence>
<dbReference type="InterPro" id="IPR011989">
    <property type="entry name" value="ARM-like"/>
</dbReference>
<protein>
    <recommendedName>
        <fullName evidence="4">tubulin-glutamate carboxypeptidase</fullName>
        <ecNumber evidence="4">3.4.17.24</ecNumber>
    </recommendedName>
</protein>
<evidence type="ECO:0000313" key="9">
    <source>
        <dbReference type="Proteomes" id="UP000827092"/>
    </source>
</evidence>
<dbReference type="PROSITE" id="PS52035">
    <property type="entry name" value="PEPTIDASE_M14"/>
    <property type="match status" value="1"/>
</dbReference>
<dbReference type="SUPFAM" id="SSF53187">
    <property type="entry name" value="Zn-dependent exopeptidases"/>
    <property type="match status" value="1"/>
</dbReference>
<comment type="catalytic activity">
    <reaction evidence="3">
        <text>C-terminal L-alpha-aminoacyl-L-glutamyl-L-glutamyl-[tubulin] + H2O = C-terminal L-alpha-aminoacyl-L-glutamyl-[tubulin] + L-glutamate</text>
        <dbReference type="Rhea" id="RHEA:63792"/>
        <dbReference type="Rhea" id="RHEA-COMP:16435"/>
        <dbReference type="Rhea" id="RHEA-COMP:16436"/>
        <dbReference type="ChEBI" id="CHEBI:15377"/>
        <dbReference type="ChEBI" id="CHEBI:29985"/>
        <dbReference type="ChEBI" id="CHEBI:149555"/>
        <dbReference type="ChEBI" id="CHEBI:149556"/>
        <dbReference type="EC" id="3.4.17.24"/>
    </reaction>
    <physiologicalReaction direction="left-to-right" evidence="3">
        <dbReference type="Rhea" id="RHEA:63793"/>
    </physiologicalReaction>
</comment>
<evidence type="ECO:0000256" key="1">
    <source>
        <dbReference type="ARBA" id="ARBA00001947"/>
    </source>
</evidence>
<organism evidence="8 9">
    <name type="scientific">Oedothorax gibbosus</name>
    <dbReference type="NCBI Taxonomy" id="931172"/>
    <lineage>
        <taxon>Eukaryota</taxon>
        <taxon>Metazoa</taxon>
        <taxon>Ecdysozoa</taxon>
        <taxon>Arthropoda</taxon>
        <taxon>Chelicerata</taxon>
        <taxon>Arachnida</taxon>
        <taxon>Araneae</taxon>
        <taxon>Araneomorphae</taxon>
        <taxon>Entelegynae</taxon>
        <taxon>Araneoidea</taxon>
        <taxon>Linyphiidae</taxon>
        <taxon>Erigoninae</taxon>
        <taxon>Oedothorax</taxon>
    </lineage>
</organism>
<dbReference type="PANTHER" id="PTHR12756">
    <property type="entry name" value="CYTOSOLIC CARBOXYPEPTIDASE"/>
    <property type="match status" value="1"/>
</dbReference>
<evidence type="ECO:0000259" key="7">
    <source>
        <dbReference type="PROSITE" id="PS52035"/>
    </source>
</evidence>
<dbReference type="AlphaFoldDB" id="A0AAV6VM71"/>
<feature type="domain" description="Peptidase M14" evidence="7">
    <location>
        <begin position="802"/>
        <end position="1076"/>
    </location>
</feature>
<dbReference type="Pfam" id="PF00246">
    <property type="entry name" value="Peptidase_M14"/>
    <property type="match status" value="1"/>
</dbReference>
<dbReference type="EC" id="3.4.17.24" evidence="4"/>
<name>A0AAV6VM71_9ARAC</name>
<keyword evidence="9" id="KW-1185">Reference proteome</keyword>
<proteinExistence type="inferred from homology"/>
<dbReference type="EMBL" id="JAFNEN010000058">
    <property type="protein sequence ID" value="KAG8197180.1"/>
    <property type="molecule type" value="Genomic_DNA"/>
</dbReference>
<evidence type="ECO:0000256" key="5">
    <source>
        <dbReference type="PROSITE-ProRule" id="PRU01379"/>
    </source>
</evidence>
<dbReference type="Pfam" id="PF18027">
    <property type="entry name" value="Pepdidase_M14_N"/>
    <property type="match status" value="1"/>
</dbReference>
<accession>A0AAV6VM71</accession>
<dbReference type="PANTHER" id="PTHR12756:SF11">
    <property type="entry name" value="CYTOSOLIC CARBOXYPEPTIDASE 1"/>
    <property type="match status" value="1"/>
</dbReference>
<evidence type="ECO:0000256" key="6">
    <source>
        <dbReference type="SAM" id="MobiDB-lite"/>
    </source>
</evidence>
<evidence type="ECO:0000256" key="4">
    <source>
        <dbReference type="ARBA" id="ARBA00026108"/>
    </source>
</evidence>
<dbReference type="GO" id="GO:0008270">
    <property type="term" value="F:zinc ion binding"/>
    <property type="evidence" value="ECO:0007669"/>
    <property type="project" value="InterPro"/>
</dbReference>
<feature type="region of interest" description="Disordered" evidence="6">
    <location>
        <begin position="1100"/>
        <end position="1130"/>
    </location>
</feature>
<feature type="compositionally biased region" description="Basic and acidic residues" evidence="6">
    <location>
        <begin position="347"/>
        <end position="360"/>
    </location>
</feature>
<dbReference type="Gene3D" id="1.25.10.10">
    <property type="entry name" value="Leucine-rich Repeat Variant"/>
    <property type="match status" value="1"/>
</dbReference>
<dbReference type="InterPro" id="IPR040626">
    <property type="entry name" value="Pepdidase_M14_N"/>
</dbReference>
<feature type="active site" description="Proton donor/acceptor" evidence="5">
    <location>
        <position position="1040"/>
    </location>
</feature>
<evidence type="ECO:0000313" key="8">
    <source>
        <dbReference type="EMBL" id="KAG8197180.1"/>
    </source>
</evidence>
<evidence type="ECO:0000256" key="2">
    <source>
        <dbReference type="ARBA" id="ARBA00005988"/>
    </source>
</evidence>
<dbReference type="InterPro" id="IPR016024">
    <property type="entry name" value="ARM-type_fold"/>
</dbReference>
<dbReference type="InterPro" id="IPR050821">
    <property type="entry name" value="Cytosolic_carboxypeptidase"/>
</dbReference>
<dbReference type="SUPFAM" id="SSF48371">
    <property type="entry name" value="ARM repeat"/>
    <property type="match status" value="1"/>
</dbReference>
<dbReference type="Gene3D" id="3.40.630.10">
    <property type="entry name" value="Zn peptidases"/>
    <property type="match status" value="1"/>
</dbReference>
<feature type="region of interest" description="Disordered" evidence="6">
    <location>
        <begin position="346"/>
        <end position="380"/>
    </location>
</feature>